<evidence type="ECO:0000256" key="6">
    <source>
        <dbReference type="ARBA" id="ARBA00023015"/>
    </source>
</evidence>
<dbReference type="GO" id="GO:0001216">
    <property type="term" value="F:DNA-binding transcription activator activity"/>
    <property type="evidence" value="ECO:0007669"/>
    <property type="project" value="InterPro"/>
</dbReference>
<dbReference type="Pfam" id="PF04963">
    <property type="entry name" value="Sigma54_CBD"/>
    <property type="match status" value="1"/>
</dbReference>
<dbReference type="FunFam" id="1.10.10.60:FF:000045">
    <property type="entry name" value="RNA polymerase sigma-54 factor"/>
    <property type="match status" value="1"/>
</dbReference>
<dbReference type="GO" id="GO:0000428">
    <property type="term" value="C:DNA-directed RNA polymerase complex"/>
    <property type="evidence" value="ECO:0007669"/>
    <property type="project" value="UniProtKB-KW"/>
</dbReference>
<evidence type="ECO:0000256" key="2">
    <source>
        <dbReference type="ARBA" id="ARBA00019942"/>
    </source>
</evidence>
<dbReference type="KEGG" id="blep:AL038_07760"/>
<keyword evidence="3 10" id="KW-0240">DNA-directed RNA polymerase</keyword>
<dbReference type="NCBIfam" id="NF004595">
    <property type="entry name" value="PRK05932.1-2"/>
    <property type="match status" value="1"/>
</dbReference>
<evidence type="ECO:0000256" key="4">
    <source>
        <dbReference type="ARBA" id="ARBA00022679"/>
    </source>
</evidence>
<sequence length="518" mass="58437">MKQSLQLRLGQQITMTPQLQQAIRLLQLSTLDLQLEIQQALESNIMLETAEGEYDDGVDDYDDSITTAPDVEENFKQEVERALIAEAEVTHHENDEEYSPTDDSRELVMDNANDIPENLAVDSDWEDIYDGALHDYPTANADGNGKDLLFNQNAAEQTLSDHLLWQLDLTPFSDQDRAIATAIIDAIDGDGYLRATIEDIMQSLGEGVIVEADEVEAVLHRVQHFDPVGIGARDLSECLLLQLGELPAQTLWLAEAKMLVKNHLTILADHDYPQLAKLMKFSRDDLRDVINLIQSLNPRPGSQIEVHQSNYVVPDVYVKKVKGQWRVELNSEIAPKLRINRYYADLISRSDSNRADVSNLKNHLQEARWFIKSLKSRHETLLKVANCIVKRQTAFLEYGEEAMKPLVLHDIASELEMHESTISRVTTQKYIHTARGIFELKYFFSSHVSTNTGGECSSTAIRALIKKLIAAENAAKPLSDSKIANILSERGINVARRTVAKYREAMVIPPSNERKRLV</sequence>
<keyword evidence="9 10" id="KW-0804">Transcription</keyword>
<feature type="domain" description="RNA polymerase sigma factor 54 DNA-binding" evidence="11">
    <location>
        <begin position="359"/>
        <end position="516"/>
    </location>
</feature>
<dbReference type="Proteomes" id="UP000234271">
    <property type="component" value="Chromosome"/>
</dbReference>
<dbReference type="InterPro" id="IPR007634">
    <property type="entry name" value="RNA_pol_sigma_54_DNA-bd"/>
</dbReference>
<dbReference type="GO" id="GO:0016779">
    <property type="term" value="F:nucleotidyltransferase activity"/>
    <property type="evidence" value="ECO:0007669"/>
    <property type="project" value="UniProtKB-KW"/>
</dbReference>
<evidence type="ECO:0000313" key="14">
    <source>
        <dbReference type="Proteomes" id="UP000234271"/>
    </source>
</evidence>
<evidence type="ECO:0000256" key="1">
    <source>
        <dbReference type="ARBA" id="ARBA00008798"/>
    </source>
</evidence>
<dbReference type="PANTHER" id="PTHR32248:SF4">
    <property type="entry name" value="RNA POLYMERASE SIGMA-54 FACTOR"/>
    <property type="match status" value="1"/>
</dbReference>
<dbReference type="EMBL" id="CP018889">
    <property type="protein sequence ID" value="AUI70149.1"/>
    <property type="molecule type" value="Genomic_DNA"/>
</dbReference>
<dbReference type="Pfam" id="PF00309">
    <property type="entry name" value="Sigma54_AID"/>
    <property type="match status" value="1"/>
</dbReference>
<evidence type="ECO:0000256" key="10">
    <source>
        <dbReference type="PIRNR" id="PIRNR000774"/>
    </source>
</evidence>
<dbReference type="PROSITE" id="PS50044">
    <property type="entry name" value="SIGMA54_3"/>
    <property type="match status" value="1"/>
</dbReference>
<dbReference type="STRING" id="288004.AL038_07760"/>
<dbReference type="FunFam" id="1.10.10.1330:FF:000001">
    <property type="entry name" value="RNA polymerase sigma-54 factor"/>
    <property type="match status" value="1"/>
</dbReference>
<dbReference type="PROSITE" id="PS00718">
    <property type="entry name" value="SIGMA54_2"/>
    <property type="match status" value="1"/>
</dbReference>
<keyword evidence="6 10" id="KW-0805">Transcription regulation</keyword>
<dbReference type="Pfam" id="PF04552">
    <property type="entry name" value="Sigma54_DBD"/>
    <property type="match status" value="1"/>
</dbReference>
<dbReference type="NCBIfam" id="TIGR02395">
    <property type="entry name" value="rpoN_sigma"/>
    <property type="match status" value="1"/>
</dbReference>
<gene>
    <name evidence="13" type="ORF">BLE401_16555</name>
</gene>
<dbReference type="GO" id="GO:0000976">
    <property type="term" value="F:transcription cis-regulatory region binding"/>
    <property type="evidence" value="ECO:0007669"/>
    <property type="project" value="UniProtKB-ARBA"/>
</dbReference>
<keyword evidence="7 10" id="KW-0731">Sigma factor</keyword>
<dbReference type="InterPro" id="IPR000394">
    <property type="entry name" value="RNA_pol_sigma_54"/>
</dbReference>
<evidence type="ECO:0000256" key="5">
    <source>
        <dbReference type="ARBA" id="ARBA00022695"/>
    </source>
</evidence>
<dbReference type="InterPro" id="IPR038709">
    <property type="entry name" value="RpoN_core-bd_sf"/>
</dbReference>
<accession>A0A2N9YIC1</accession>
<evidence type="ECO:0000259" key="12">
    <source>
        <dbReference type="Pfam" id="PF04963"/>
    </source>
</evidence>
<reference evidence="14" key="1">
    <citation type="submission" date="2016-12" db="EMBL/GenBank/DDBJ databases">
        <title>Complete Genome Sequence of Beggiatoa leptomitiformis D-401.</title>
        <authorList>
            <person name="Fomenkov A."/>
            <person name="Vincze T."/>
            <person name="Grabovich M."/>
            <person name="Anton B.P."/>
            <person name="Dubinina G."/>
            <person name="Orlova M."/>
            <person name="Belousova E."/>
            <person name="Roberts R.J."/>
        </authorList>
    </citation>
    <scope>NUCLEOTIDE SEQUENCE [LARGE SCALE GENOMIC DNA]</scope>
    <source>
        <strain evidence="14">D-401</strain>
    </source>
</reference>
<keyword evidence="8 10" id="KW-0238">DNA-binding</keyword>
<dbReference type="AlphaFoldDB" id="A0A2N9YIC1"/>
<evidence type="ECO:0000256" key="7">
    <source>
        <dbReference type="ARBA" id="ARBA00023082"/>
    </source>
</evidence>
<evidence type="ECO:0000259" key="11">
    <source>
        <dbReference type="Pfam" id="PF04552"/>
    </source>
</evidence>
<dbReference type="Gene3D" id="1.10.10.1330">
    <property type="entry name" value="RNA polymerase sigma-54 factor, core-binding domain"/>
    <property type="match status" value="1"/>
</dbReference>
<protein>
    <recommendedName>
        <fullName evidence="2 10">RNA polymerase sigma-54 factor</fullName>
    </recommendedName>
</protein>
<dbReference type="PIRSF" id="PIRSF000774">
    <property type="entry name" value="RpoN"/>
    <property type="match status" value="1"/>
</dbReference>
<evidence type="ECO:0000313" key="13">
    <source>
        <dbReference type="EMBL" id="AUI70149.1"/>
    </source>
</evidence>
<dbReference type="InterPro" id="IPR007046">
    <property type="entry name" value="RNA_pol_sigma_54_core-bd"/>
</dbReference>
<dbReference type="PRINTS" id="PR00045">
    <property type="entry name" value="SIGMA54FCT"/>
</dbReference>
<comment type="similarity">
    <text evidence="1 10">Belongs to the sigma-54 factor family.</text>
</comment>
<evidence type="ECO:0000256" key="9">
    <source>
        <dbReference type="ARBA" id="ARBA00023163"/>
    </source>
</evidence>
<proteinExistence type="inferred from homology"/>
<name>A0A2N9YIC1_9GAMM</name>
<dbReference type="PANTHER" id="PTHR32248">
    <property type="entry name" value="RNA POLYMERASE SIGMA-54 FACTOR"/>
    <property type="match status" value="1"/>
</dbReference>
<organism evidence="13 14">
    <name type="scientific">Beggiatoa leptomitoformis</name>
    <dbReference type="NCBI Taxonomy" id="288004"/>
    <lineage>
        <taxon>Bacteria</taxon>
        <taxon>Pseudomonadati</taxon>
        <taxon>Pseudomonadota</taxon>
        <taxon>Gammaproteobacteria</taxon>
        <taxon>Thiotrichales</taxon>
        <taxon>Thiotrichaceae</taxon>
        <taxon>Beggiatoa</taxon>
    </lineage>
</organism>
<evidence type="ECO:0000256" key="3">
    <source>
        <dbReference type="ARBA" id="ARBA00022478"/>
    </source>
</evidence>
<keyword evidence="4 10" id="KW-0808">Transferase</keyword>
<dbReference type="GO" id="GO:0016987">
    <property type="term" value="F:sigma factor activity"/>
    <property type="evidence" value="ECO:0007669"/>
    <property type="project" value="UniProtKB-KW"/>
</dbReference>
<keyword evidence="5 10" id="KW-0548">Nucleotidyltransferase</keyword>
<dbReference type="PROSITE" id="PS00717">
    <property type="entry name" value="SIGMA54_1"/>
    <property type="match status" value="1"/>
</dbReference>
<dbReference type="NCBIfam" id="NF009118">
    <property type="entry name" value="PRK12469.1"/>
    <property type="match status" value="1"/>
</dbReference>
<dbReference type="GO" id="GO:0006352">
    <property type="term" value="P:DNA-templated transcription initiation"/>
    <property type="evidence" value="ECO:0007669"/>
    <property type="project" value="InterPro"/>
</dbReference>
<dbReference type="OrthoDB" id="9814402at2"/>
<keyword evidence="14" id="KW-1185">Reference proteome</keyword>
<dbReference type="Gene3D" id="1.10.10.60">
    <property type="entry name" value="Homeodomain-like"/>
    <property type="match status" value="1"/>
</dbReference>
<dbReference type="GO" id="GO:0032993">
    <property type="term" value="C:protein-DNA complex"/>
    <property type="evidence" value="ECO:0007669"/>
    <property type="project" value="UniProtKB-ARBA"/>
</dbReference>
<evidence type="ECO:0000256" key="8">
    <source>
        <dbReference type="ARBA" id="ARBA00023125"/>
    </source>
</evidence>
<dbReference type="RefSeq" id="WP_062151389.1">
    <property type="nucleotide sequence ID" value="NZ_CP012373.2"/>
</dbReference>
<feature type="domain" description="RNA polymerase sigma factor 54 core-binding" evidence="12">
    <location>
        <begin position="152"/>
        <end position="343"/>
    </location>
</feature>
<comment type="function">
    <text evidence="10">Sigma factors are initiation factors that promote the attachment of RNA polymerase to specific initiation sites and are then released.</text>
</comment>